<evidence type="ECO:0000256" key="4">
    <source>
        <dbReference type="ARBA" id="ARBA00023163"/>
    </source>
</evidence>
<dbReference type="Gene3D" id="1.10.10.10">
    <property type="entry name" value="Winged helix-like DNA-binding domain superfamily/Winged helix DNA-binding domain"/>
    <property type="match status" value="1"/>
</dbReference>
<keyword evidence="2" id="KW-0805">Transcription regulation</keyword>
<dbReference type="PANTHER" id="PTHR30419">
    <property type="entry name" value="HTH-TYPE TRANSCRIPTIONAL REGULATOR YBHD"/>
    <property type="match status" value="1"/>
</dbReference>
<dbReference type="Proteomes" id="UP000754226">
    <property type="component" value="Unassembled WGS sequence"/>
</dbReference>
<accession>A0A943I316</accession>
<dbReference type="PRINTS" id="PR00039">
    <property type="entry name" value="HTHLYSR"/>
</dbReference>
<evidence type="ECO:0000313" key="7">
    <source>
        <dbReference type="Proteomes" id="UP000754226"/>
    </source>
</evidence>
<sequence>MLEKMEYVYAVHKERSFSKAARKMFISQPALSKMVRKAERSIGVPIFDRSTIPISLTPEGEEYIKAVESIYQIEDNVMRYFKDLNDLKTGKISLGGSSYFCSFVFPGMIRYFNNTYPDIKCDLTEGNVSELKNGLIQGPLDLVLETAIKSDEKIDSIYFRTEHIIVAVPSQFKINNSLRKYAIQREQIVDHSFLKPIVPPVPLYALKDVPFIKMKPGNDMYHRSTKICTDAGFEMHVNMYVDQVMTSLNIASAGLGALFVRADIVKCLPTLNNLCFYKIDHPLATRKINWAVKRGTYLSKAAKAFMTLAKYANPFEIYDVE</sequence>
<reference evidence="6" key="1">
    <citation type="submission" date="2021-02" db="EMBL/GenBank/DDBJ databases">
        <title>Infant gut strain persistence is associated with maternal origin, phylogeny, and functional potential including surface adhesion and iron acquisition.</title>
        <authorList>
            <person name="Lou Y.C."/>
        </authorList>
    </citation>
    <scope>NUCLEOTIDE SEQUENCE</scope>
    <source>
        <strain evidence="6">L3_106_000M1_dasL3_106_000M1_concoct_15</strain>
    </source>
</reference>
<evidence type="ECO:0000256" key="1">
    <source>
        <dbReference type="ARBA" id="ARBA00009437"/>
    </source>
</evidence>
<dbReference type="InterPro" id="IPR005119">
    <property type="entry name" value="LysR_subst-bd"/>
</dbReference>
<dbReference type="GO" id="GO:0003700">
    <property type="term" value="F:DNA-binding transcription factor activity"/>
    <property type="evidence" value="ECO:0007669"/>
    <property type="project" value="InterPro"/>
</dbReference>
<comment type="caution">
    <text evidence="6">The sequence shown here is derived from an EMBL/GenBank/DDBJ whole genome shotgun (WGS) entry which is preliminary data.</text>
</comment>
<dbReference type="CDD" id="cd05466">
    <property type="entry name" value="PBP2_LTTR_substrate"/>
    <property type="match status" value="1"/>
</dbReference>
<dbReference type="GO" id="GO:0005829">
    <property type="term" value="C:cytosol"/>
    <property type="evidence" value="ECO:0007669"/>
    <property type="project" value="TreeGrafter"/>
</dbReference>
<evidence type="ECO:0000256" key="2">
    <source>
        <dbReference type="ARBA" id="ARBA00023015"/>
    </source>
</evidence>
<dbReference type="InterPro" id="IPR036388">
    <property type="entry name" value="WH-like_DNA-bd_sf"/>
</dbReference>
<organism evidence="6 7">
    <name type="scientific">Acidaminococcus intestini</name>
    <dbReference type="NCBI Taxonomy" id="187327"/>
    <lineage>
        <taxon>Bacteria</taxon>
        <taxon>Bacillati</taxon>
        <taxon>Bacillota</taxon>
        <taxon>Negativicutes</taxon>
        <taxon>Acidaminococcales</taxon>
        <taxon>Acidaminococcaceae</taxon>
        <taxon>Acidaminococcus</taxon>
    </lineage>
</organism>
<gene>
    <name evidence="6" type="ORF">KHX13_09470</name>
</gene>
<dbReference type="AlphaFoldDB" id="A0A943I316"/>
<dbReference type="InterPro" id="IPR050950">
    <property type="entry name" value="HTH-type_LysR_regulators"/>
</dbReference>
<dbReference type="Pfam" id="PF03466">
    <property type="entry name" value="LysR_substrate"/>
    <property type="match status" value="1"/>
</dbReference>
<dbReference type="Gene3D" id="3.40.190.290">
    <property type="match status" value="1"/>
</dbReference>
<dbReference type="PROSITE" id="PS50931">
    <property type="entry name" value="HTH_LYSR"/>
    <property type="match status" value="1"/>
</dbReference>
<dbReference type="SUPFAM" id="SSF53850">
    <property type="entry name" value="Periplasmic binding protein-like II"/>
    <property type="match status" value="1"/>
</dbReference>
<name>A0A943I316_9FIRM</name>
<keyword evidence="3" id="KW-0238">DNA-binding</keyword>
<evidence type="ECO:0000313" key="6">
    <source>
        <dbReference type="EMBL" id="MBS5520519.1"/>
    </source>
</evidence>
<proteinExistence type="inferred from homology"/>
<keyword evidence="4" id="KW-0804">Transcription</keyword>
<evidence type="ECO:0000256" key="3">
    <source>
        <dbReference type="ARBA" id="ARBA00023125"/>
    </source>
</evidence>
<dbReference type="SUPFAM" id="SSF46785">
    <property type="entry name" value="Winged helix' DNA-binding domain"/>
    <property type="match status" value="1"/>
</dbReference>
<comment type="similarity">
    <text evidence="1">Belongs to the LysR transcriptional regulatory family.</text>
</comment>
<evidence type="ECO:0000259" key="5">
    <source>
        <dbReference type="PROSITE" id="PS50931"/>
    </source>
</evidence>
<feature type="domain" description="HTH lysR-type" evidence="5">
    <location>
        <begin position="1"/>
        <end position="57"/>
    </location>
</feature>
<dbReference type="InterPro" id="IPR036390">
    <property type="entry name" value="WH_DNA-bd_sf"/>
</dbReference>
<dbReference type="InterPro" id="IPR000847">
    <property type="entry name" value="LysR_HTH_N"/>
</dbReference>
<dbReference type="Pfam" id="PF00126">
    <property type="entry name" value="HTH_1"/>
    <property type="match status" value="1"/>
</dbReference>
<dbReference type="EMBL" id="JAGZCZ010000013">
    <property type="protein sequence ID" value="MBS5520519.1"/>
    <property type="molecule type" value="Genomic_DNA"/>
</dbReference>
<dbReference type="GO" id="GO:0003677">
    <property type="term" value="F:DNA binding"/>
    <property type="evidence" value="ECO:0007669"/>
    <property type="project" value="UniProtKB-KW"/>
</dbReference>
<protein>
    <submittedName>
        <fullName evidence="6">LysR family transcriptional regulator</fullName>
    </submittedName>
</protein>